<feature type="domain" description="Integrase zinc-binding" evidence="1">
    <location>
        <begin position="56"/>
        <end position="112"/>
    </location>
</feature>
<dbReference type="Proteomes" id="UP000289340">
    <property type="component" value="Chromosome 10"/>
</dbReference>
<dbReference type="PANTHER" id="PTHR47266">
    <property type="entry name" value="ENDONUCLEASE-RELATED"/>
    <property type="match status" value="1"/>
</dbReference>
<dbReference type="SUPFAM" id="SSF53098">
    <property type="entry name" value="Ribonuclease H-like"/>
    <property type="match status" value="1"/>
</dbReference>
<evidence type="ECO:0000259" key="1">
    <source>
        <dbReference type="Pfam" id="PF17921"/>
    </source>
</evidence>
<protein>
    <submittedName>
        <fullName evidence="2">Transposon Tf2-9 polyprotein isoform A</fullName>
    </submittedName>
</protein>
<proteinExistence type="predicted"/>
<evidence type="ECO:0000313" key="3">
    <source>
        <dbReference type="Proteomes" id="UP000289340"/>
    </source>
</evidence>
<reference evidence="2 3" key="1">
    <citation type="submission" date="2018-09" db="EMBL/GenBank/DDBJ databases">
        <title>A high-quality reference genome of wild soybean provides a powerful tool to mine soybean genomes.</title>
        <authorList>
            <person name="Xie M."/>
            <person name="Chung C.Y.L."/>
            <person name="Li M.-W."/>
            <person name="Wong F.-L."/>
            <person name="Chan T.-F."/>
            <person name="Lam H.-M."/>
        </authorList>
    </citation>
    <scope>NUCLEOTIDE SEQUENCE [LARGE SCALE GENOMIC DNA]</scope>
    <source>
        <strain evidence="3">cv. W05</strain>
        <tissue evidence="2">Hypocotyl of etiolated seedlings</tissue>
    </source>
</reference>
<dbReference type="InterPro" id="IPR041588">
    <property type="entry name" value="Integrase_H2C2"/>
</dbReference>
<dbReference type="AlphaFoldDB" id="A0A445IL52"/>
<dbReference type="InterPro" id="IPR052160">
    <property type="entry name" value="Gypsy_RT_Integrase-like"/>
</dbReference>
<comment type="caution">
    <text evidence="2">The sequence shown here is derived from an EMBL/GenBank/DDBJ whole genome shotgun (WGS) entry which is preliminary data.</text>
</comment>
<gene>
    <name evidence="2" type="ORF">D0Y65_026756</name>
</gene>
<accession>A0A445IL52</accession>
<keyword evidence="3" id="KW-1185">Reference proteome</keyword>
<dbReference type="Gene3D" id="1.10.340.70">
    <property type="match status" value="1"/>
</dbReference>
<dbReference type="EMBL" id="QZWG01000010">
    <property type="protein sequence ID" value="RZB86790.1"/>
    <property type="molecule type" value="Genomic_DNA"/>
</dbReference>
<dbReference type="InterPro" id="IPR036397">
    <property type="entry name" value="RNaseH_sf"/>
</dbReference>
<dbReference type="InterPro" id="IPR012337">
    <property type="entry name" value="RNaseH-like_sf"/>
</dbReference>
<dbReference type="Pfam" id="PF17921">
    <property type="entry name" value="Integrase_H2C2"/>
    <property type="match status" value="1"/>
</dbReference>
<dbReference type="GO" id="GO:0003676">
    <property type="term" value="F:nucleic acid binding"/>
    <property type="evidence" value="ECO:0007669"/>
    <property type="project" value="InterPro"/>
</dbReference>
<dbReference type="Gene3D" id="1.10.600.10">
    <property type="entry name" value="Farnesyl Diphosphate Synthase"/>
    <property type="match status" value="1"/>
</dbReference>
<organism evidence="2 3">
    <name type="scientific">Glycine soja</name>
    <name type="common">Wild soybean</name>
    <dbReference type="NCBI Taxonomy" id="3848"/>
    <lineage>
        <taxon>Eukaryota</taxon>
        <taxon>Viridiplantae</taxon>
        <taxon>Streptophyta</taxon>
        <taxon>Embryophyta</taxon>
        <taxon>Tracheophyta</taxon>
        <taxon>Spermatophyta</taxon>
        <taxon>Magnoliopsida</taxon>
        <taxon>eudicotyledons</taxon>
        <taxon>Gunneridae</taxon>
        <taxon>Pentapetalae</taxon>
        <taxon>rosids</taxon>
        <taxon>fabids</taxon>
        <taxon>Fabales</taxon>
        <taxon>Fabaceae</taxon>
        <taxon>Papilionoideae</taxon>
        <taxon>50 kb inversion clade</taxon>
        <taxon>NPAAA clade</taxon>
        <taxon>indigoferoid/millettioid clade</taxon>
        <taxon>Phaseoleae</taxon>
        <taxon>Glycine</taxon>
        <taxon>Glycine subgen. Soja</taxon>
    </lineage>
</organism>
<dbReference type="InterPro" id="IPR008949">
    <property type="entry name" value="Isoprenoid_synthase_dom_sf"/>
</dbReference>
<evidence type="ECO:0000313" key="2">
    <source>
        <dbReference type="EMBL" id="RZB86790.1"/>
    </source>
</evidence>
<name>A0A445IL52_GLYSO</name>
<sequence>MSHPIRALCPNVLWHEDPQYVDLLHNIKLRPDAHSNLAIHKDLIFRQGSIWIPFPTPFTALLLEEFHSSPLDDHTGVSKTLHHLRQNFDWPHIQEDVRRYIVQCPSCEQTKYETKKAAGLLQPLPIPSHVWEDLSLDFIIGLLSSHGFTMILVFVDRFSKGAHFGALPAHHTAYKKDGQMEVLNQTLEQYLRAYVHHQPSQWFRFLLLAKWSYNTTIHSGTGVSPFKAIYGKPPPTLIQYLQGTCSIDAVDSLLTTRTEIDVALTDRRLAYQAVCRWDITTIEQPPDYMKACFKVLYNISQMKSAPRSTRSTCGTP</sequence>
<dbReference type="Gene3D" id="3.30.420.10">
    <property type="entry name" value="Ribonuclease H-like superfamily/Ribonuclease H"/>
    <property type="match status" value="1"/>
</dbReference>